<reference evidence="3" key="1">
    <citation type="submission" date="2023-06" db="EMBL/GenBank/DDBJ databases">
        <authorList>
            <person name="Noh H."/>
        </authorList>
    </citation>
    <scope>NUCLEOTIDE SEQUENCE</scope>
    <source>
        <strain evidence="3">DUCC20226</strain>
    </source>
</reference>
<keyword evidence="4" id="KW-1185">Reference proteome</keyword>
<dbReference type="InterPro" id="IPR000182">
    <property type="entry name" value="GNAT_dom"/>
</dbReference>
<evidence type="ECO:0000313" key="3">
    <source>
        <dbReference type="EMBL" id="KAK2609514.1"/>
    </source>
</evidence>
<dbReference type="AlphaFoldDB" id="A0AAD9SJ18"/>
<comment type="caution">
    <text evidence="3">The sequence shown here is derived from an EMBL/GenBank/DDBJ whole genome shotgun (WGS) entry which is preliminary data.</text>
</comment>
<protein>
    <recommendedName>
        <fullName evidence="2">N-acetyltransferase domain-containing protein</fullName>
    </recommendedName>
</protein>
<organism evidence="3 4">
    <name type="scientific">Phomopsis amygdali</name>
    <name type="common">Fusicoccum amygdali</name>
    <dbReference type="NCBI Taxonomy" id="1214568"/>
    <lineage>
        <taxon>Eukaryota</taxon>
        <taxon>Fungi</taxon>
        <taxon>Dikarya</taxon>
        <taxon>Ascomycota</taxon>
        <taxon>Pezizomycotina</taxon>
        <taxon>Sordariomycetes</taxon>
        <taxon>Sordariomycetidae</taxon>
        <taxon>Diaporthales</taxon>
        <taxon>Diaporthaceae</taxon>
        <taxon>Diaporthe</taxon>
    </lineage>
</organism>
<feature type="domain" description="N-acetyltransferase" evidence="2">
    <location>
        <begin position="32"/>
        <end position="181"/>
    </location>
</feature>
<dbReference type="PANTHER" id="PTHR42791:SF14">
    <property type="entry name" value="N-ACETYLTRANSFERASE DOMAIN-CONTAINING PROTEIN"/>
    <property type="match status" value="1"/>
</dbReference>
<accession>A0AAD9SJ18</accession>
<sequence>MADSAPFTLSRATEADMEQITRLCWLSFPQFVRDILMGCPTEDDLPRSVKRFQEEMRGDHYAVWIKVVDNSTGKIAAASNWKIFPGATAPAETDEQPIPWLDDETREKARNVLNEMNEARRKANPGGFVHLHILFTDSEYRRRGAGDMMLQWGTDVADVLAVPGWVEASPEGNHLYRRHGFNDVANVPSGGTFMRREPKPIARAGGRVKT</sequence>
<dbReference type="GO" id="GO:0016747">
    <property type="term" value="F:acyltransferase activity, transferring groups other than amino-acyl groups"/>
    <property type="evidence" value="ECO:0007669"/>
    <property type="project" value="InterPro"/>
</dbReference>
<dbReference type="InterPro" id="IPR016181">
    <property type="entry name" value="Acyl_CoA_acyltransferase"/>
</dbReference>
<name>A0AAD9SJ18_PHOAM</name>
<proteinExistence type="predicted"/>
<evidence type="ECO:0000256" key="1">
    <source>
        <dbReference type="SAM" id="MobiDB-lite"/>
    </source>
</evidence>
<feature type="region of interest" description="Disordered" evidence="1">
    <location>
        <begin position="189"/>
        <end position="210"/>
    </location>
</feature>
<dbReference type="Pfam" id="PF00583">
    <property type="entry name" value="Acetyltransf_1"/>
    <property type="match status" value="1"/>
</dbReference>
<evidence type="ECO:0000259" key="2">
    <source>
        <dbReference type="Pfam" id="PF00583"/>
    </source>
</evidence>
<dbReference type="Proteomes" id="UP001265746">
    <property type="component" value="Unassembled WGS sequence"/>
</dbReference>
<dbReference type="PANTHER" id="PTHR42791">
    <property type="entry name" value="GNAT FAMILY ACETYLTRANSFERASE"/>
    <property type="match status" value="1"/>
</dbReference>
<dbReference type="SUPFAM" id="SSF55729">
    <property type="entry name" value="Acyl-CoA N-acyltransferases (Nat)"/>
    <property type="match status" value="1"/>
</dbReference>
<dbReference type="Gene3D" id="3.40.630.30">
    <property type="match status" value="1"/>
</dbReference>
<gene>
    <name evidence="3" type="ORF">N8I77_003011</name>
</gene>
<evidence type="ECO:0000313" key="4">
    <source>
        <dbReference type="Proteomes" id="UP001265746"/>
    </source>
</evidence>
<dbReference type="InterPro" id="IPR052523">
    <property type="entry name" value="Trichothecene_AcTrans"/>
</dbReference>
<dbReference type="EMBL" id="JAUJFL010000002">
    <property type="protein sequence ID" value="KAK2609514.1"/>
    <property type="molecule type" value="Genomic_DNA"/>
</dbReference>